<name>A0ABS9NM81_9NEIS</name>
<gene>
    <name evidence="2" type="ORF">MB824_05305</name>
</gene>
<proteinExistence type="predicted"/>
<evidence type="ECO:0000313" key="3">
    <source>
        <dbReference type="Proteomes" id="UP001298424"/>
    </source>
</evidence>
<evidence type="ECO:0000256" key="1">
    <source>
        <dbReference type="SAM" id="Phobius"/>
    </source>
</evidence>
<organism evidence="2 3">
    <name type="scientific">Kingella pumchi</name>
    <dbReference type="NCBI Taxonomy" id="2779506"/>
    <lineage>
        <taxon>Bacteria</taxon>
        <taxon>Pseudomonadati</taxon>
        <taxon>Pseudomonadota</taxon>
        <taxon>Betaproteobacteria</taxon>
        <taxon>Neisseriales</taxon>
        <taxon>Neisseriaceae</taxon>
        <taxon>Kingella</taxon>
    </lineage>
</organism>
<comment type="caution">
    <text evidence="2">The sequence shown here is derived from an EMBL/GenBank/DDBJ whole genome shotgun (WGS) entry which is preliminary data.</text>
</comment>
<protein>
    <submittedName>
        <fullName evidence="2">Uncharacterized protein</fullName>
    </submittedName>
</protein>
<accession>A0ABS9NM81</accession>
<feature type="transmembrane region" description="Helical" evidence="1">
    <location>
        <begin position="73"/>
        <end position="95"/>
    </location>
</feature>
<reference evidence="2 3" key="1">
    <citation type="submission" date="2022-02" db="EMBL/GenBank/DDBJ databases">
        <title>Genome sequence data of Kingella unionensis sp. nov. strain CICC 24913 (CCUG 75125).</title>
        <authorList>
            <person name="Xiao M."/>
        </authorList>
    </citation>
    <scope>NUCLEOTIDE SEQUENCE [LARGE SCALE GENOMIC DNA]</scope>
    <source>
        <strain evidence="2 3">CICC 24913</strain>
    </source>
</reference>
<evidence type="ECO:0000313" key="2">
    <source>
        <dbReference type="EMBL" id="MCG6503909.1"/>
    </source>
</evidence>
<sequence>MNISRTGLAAAAIYLAGWAALTAADDARLPVLYSLYGAYPFSLFSLEWSSDLASWLCVSRHWQPEQCISAEQWIMVALNAVYWYALGHLAGWAFARIRRARDERRAWED</sequence>
<keyword evidence="1" id="KW-0472">Membrane</keyword>
<dbReference type="EMBL" id="JAKOOW010000022">
    <property type="protein sequence ID" value="MCG6503909.1"/>
    <property type="molecule type" value="Genomic_DNA"/>
</dbReference>
<keyword evidence="1" id="KW-1133">Transmembrane helix</keyword>
<dbReference type="Proteomes" id="UP001298424">
    <property type="component" value="Unassembled WGS sequence"/>
</dbReference>
<keyword evidence="1" id="KW-0812">Transmembrane</keyword>
<dbReference type="RefSeq" id="WP_238746559.1">
    <property type="nucleotide sequence ID" value="NZ_JAKOOW010000022.1"/>
</dbReference>
<keyword evidence="3" id="KW-1185">Reference proteome</keyword>